<feature type="transmembrane region" description="Helical" evidence="2">
    <location>
        <begin position="654"/>
        <end position="672"/>
    </location>
</feature>
<sequence length="993" mass="111460">MISHSNRRRTSPEENGRSQEYGPIVENDGNTQYVYRAEIQETPSIQRESETSGESPTDSNLRHVGEGEPSEHDGLMGDTSNSSLRRKQSNSQLNSIETPNRLCEFDVGSEEKAQVDEGRIWRPDWLRPFVLANFAVFFICAEVAHLIMLCYSLKHGGSFRARSNFTFVWRFGPTAVLTFVASLWARVELQAQRYNIWIILRNRQSVDDADYDLDYTSMMVPTLLYQSLRRKHLLVFLTTLVSLLLKVQIVLVPSLFHLGQAGVSRPTPVRILDVLQTPDDDPGSANSGSSTSALNGSSAYYVARAINNFNLSYPFGVTEEAAHQLFEPRGSTDAPITILVDGFFTDMHCLRLESFEAQPPTSSFDLTLNFEECHHLPHRIQKSNETNWELSVPLNRDRPCRNIPRENPQYIFSALTMREASDSASSTEISAFTAVMCSPTAWTSPIEVVDDGITSRLRTLGSQSKTPHSVNVWAMIERSLPIKFVPSSSLSSTDYSSNHGDFKYGPAGVWAQYQSKAANGHTGLLNTTEALYNSMVGLGRKLGPLAGHYSLRQNQSMEVMGDERRQAEKLKVSYRIGYPMVSIFAVIVSINIFIFIRYREETKLWDRDPATVLGNMLFFHTHKKTVDQNSYFEEKDIDAWRNRARFMPFILRKWVQTAFTVAVLIIIVALLYTMKLSDAEKGLPPTEGNNYLLWTSLPTLIMLGIALYTASFNASLKSLSTLHSLTKRLCRSSHLDNTLLDMLGLRALYTAVRQKAWSISLSQALASLCGVLTTIAATLFTAEPVSRHEEFQLEQDSWFGKRPLEPDDQYYWNNRAFVGSLMLQEGENLTYPENTFRDLAFPSIGDLPISVAKVADDTPVELSLPAATLVARCERQAFNISGTTDDDIALYYDVRIPVTCADGTSDVMEASIVRPSRSTEDSKKSPTAYAEIWGFEESKWSSQSVNSSACAMEAFHNRSVLDSASSVSKVYLWGDSHSSEADLESLQAWQCRY</sequence>
<evidence type="ECO:0000313" key="4">
    <source>
        <dbReference type="Proteomes" id="UP000070328"/>
    </source>
</evidence>
<feature type="compositionally biased region" description="Basic and acidic residues" evidence="1">
    <location>
        <begin position="60"/>
        <end position="75"/>
    </location>
</feature>
<evidence type="ECO:0000256" key="2">
    <source>
        <dbReference type="SAM" id="Phobius"/>
    </source>
</evidence>
<protein>
    <submittedName>
        <fullName evidence="3">Uncharacterized protein</fullName>
    </submittedName>
</protein>
<feature type="transmembrane region" description="Helical" evidence="2">
    <location>
        <begin position="692"/>
        <end position="710"/>
    </location>
</feature>
<feature type="region of interest" description="Disordered" evidence="1">
    <location>
        <begin position="1"/>
        <end position="93"/>
    </location>
</feature>
<dbReference type="PANTHER" id="PTHR37544">
    <property type="entry name" value="SPRAY-RELATED"/>
    <property type="match status" value="1"/>
</dbReference>
<feature type="transmembrane region" description="Helical" evidence="2">
    <location>
        <begin position="233"/>
        <end position="256"/>
    </location>
</feature>
<gene>
    <name evidence="3" type="ORF">CSIM01_04129</name>
</gene>
<dbReference type="Pfam" id="PF11915">
    <property type="entry name" value="DUF3433"/>
    <property type="match status" value="2"/>
</dbReference>
<accession>A0A135RNL8</accession>
<dbReference type="InterPro" id="IPR021840">
    <property type="entry name" value="DUF3433"/>
</dbReference>
<feature type="compositionally biased region" description="Polar residues" evidence="1">
    <location>
        <begin position="78"/>
        <end position="93"/>
    </location>
</feature>
<proteinExistence type="predicted"/>
<feature type="transmembrane region" description="Helical" evidence="2">
    <location>
        <begin position="129"/>
        <end position="147"/>
    </location>
</feature>
<organism evidence="3 4">
    <name type="scientific">Colletotrichum simmondsii</name>
    <dbReference type="NCBI Taxonomy" id="703756"/>
    <lineage>
        <taxon>Eukaryota</taxon>
        <taxon>Fungi</taxon>
        <taxon>Dikarya</taxon>
        <taxon>Ascomycota</taxon>
        <taxon>Pezizomycotina</taxon>
        <taxon>Sordariomycetes</taxon>
        <taxon>Hypocreomycetidae</taxon>
        <taxon>Glomerellales</taxon>
        <taxon>Glomerellaceae</taxon>
        <taxon>Colletotrichum</taxon>
        <taxon>Colletotrichum acutatum species complex</taxon>
    </lineage>
</organism>
<feature type="transmembrane region" description="Helical" evidence="2">
    <location>
        <begin position="756"/>
        <end position="780"/>
    </location>
</feature>
<keyword evidence="2" id="KW-0472">Membrane</keyword>
<dbReference type="OrthoDB" id="4848123at2759"/>
<keyword evidence="2" id="KW-1133">Transmembrane helix</keyword>
<dbReference type="AlphaFoldDB" id="A0A135RNL8"/>
<evidence type="ECO:0000256" key="1">
    <source>
        <dbReference type="SAM" id="MobiDB-lite"/>
    </source>
</evidence>
<dbReference type="Proteomes" id="UP000070328">
    <property type="component" value="Unassembled WGS sequence"/>
</dbReference>
<keyword evidence="2" id="KW-0812">Transmembrane</keyword>
<keyword evidence="4" id="KW-1185">Reference proteome</keyword>
<evidence type="ECO:0000313" key="3">
    <source>
        <dbReference type="EMBL" id="KXH25185.1"/>
    </source>
</evidence>
<dbReference type="EMBL" id="JFBX01000920">
    <property type="protein sequence ID" value="KXH25185.1"/>
    <property type="molecule type" value="Genomic_DNA"/>
</dbReference>
<comment type="caution">
    <text evidence="3">The sequence shown here is derived from an EMBL/GenBank/DDBJ whole genome shotgun (WGS) entry which is preliminary data.</text>
</comment>
<feature type="transmembrane region" description="Helical" evidence="2">
    <location>
        <begin position="576"/>
        <end position="596"/>
    </location>
</feature>
<name>A0A135RNL8_9PEZI</name>
<feature type="compositionally biased region" description="Polar residues" evidence="1">
    <location>
        <begin position="41"/>
        <end position="59"/>
    </location>
</feature>
<reference evidence="3 4" key="1">
    <citation type="submission" date="2014-02" db="EMBL/GenBank/DDBJ databases">
        <title>The genome sequence of Colletotrichum simmondsii CBS122122.</title>
        <authorList>
            <person name="Baroncelli R."/>
            <person name="Thon M.R."/>
        </authorList>
    </citation>
    <scope>NUCLEOTIDE SEQUENCE [LARGE SCALE GENOMIC DNA]</scope>
    <source>
        <strain evidence="3 4">CBS122122</strain>
    </source>
</reference>
<feature type="transmembrane region" description="Helical" evidence="2">
    <location>
        <begin position="167"/>
        <end position="185"/>
    </location>
</feature>